<reference evidence="1 2" key="1">
    <citation type="submission" date="2013-11" db="EMBL/GenBank/DDBJ databases">
        <title>Opisthorchis viverrini - life in the bile duct.</title>
        <authorList>
            <person name="Young N.D."/>
            <person name="Nagarajan N."/>
            <person name="Lin S.J."/>
            <person name="Korhonen P.K."/>
            <person name="Jex A.R."/>
            <person name="Hall R.S."/>
            <person name="Safavi-Hemami H."/>
            <person name="Kaewkong W."/>
            <person name="Bertrand D."/>
            <person name="Gao S."/>
            <person name="Seet Q."/>
            <person name="Wongkham S."/>
            <person name="Teh B.T."/>
            <person name="Wongkham C."/>
            <person name="Intapan P.M."/>
            <person name="Maleewong W."/>
            <person name="Yang X."/>
            <person name="Hu M."/>
            <person name="Wang Z."/>
            <person name="Hofmann A."/>
            <person name="Sternberg P.W."/>
            <person name="Tan P."/>
            <person name="Wang J."/>
            <person name="Gasser R.B."/>
        </authorList>
    </citation>
    <scope>NUCLEOTIDE SEQUENCE [LARGE SCALE GENOMIC DNA]</scope>
</reference>
<sequence length="240" mass="26629">LIYCEGQDGSSSWSANLLFRKSVVRTRPPPLDFPCLGLFNLAVSQPSCFLRVRHVIKLPRSSATHARIRNDSTFYYLCPRTYRFSDLFADLARSQVCSQLKRTRQNINSDLQLCPTPRASATVAMANFDLRATVNTADARCQLDCQLNVLSALWLPGSPEFCPVSQKDELQKATVGMDKAWVACQYPSPPPSSGWHGPCLGLGSLPVALPSSFLWVAWHVTAERFFPDLSVQTYSDSVAP</sequence>
<dbReference type="OrthoDB" id="3945418at2759"/>
<dbReference type="AlphaFoldDB" id="A0A074ZPE0"/>
<protein>
    <submittedName>
        <fullName evidence="1">Uncharacterized protein</fullName>
    </submittedName>
</protein>
<dbReference type="KEGG" id="ovi:T265_13468"/>
<feature type="non-terminal residue" evidence="1">
    <location>
        <position position="1"/>
    </location>
</feature>
<evidence type="ECO:0000313" key="2">
    <source>
        <dbReference type="Proteomes" id="UP000054324"/>
    </source>
</evidence>
<proteinExistence type="predicted"/>
<evidence type="ECO:0000313" key="1">
    <source>
        <dbReference type="EMBL" id="KER28996.1"/>
    </source>
</evidence>
<accession>A0A074ZPE0</accession>
<keyword evidence="2" id="KW-1185">Reference proteome</keyword>
<gene>
    <name evidence="1" type="ORF">T265_13468</name>
</gene>
<dbReference type="Proteomes" id="UP000054324">
    <property type="component" value="Unassembled WGS sequence"/>
</dbReference>
<dbReference type="CTD" id="20327635"/>
<dbReference type="GeneID" id="20327635"/>
<dbReference type="RefSeq" id="XP_009167281.1">
    <property type="nucleotide sequence ID" value="XM_009169017.1"/>
</dbReference>
<name>A0A074ZPE0_OPIVI</name>
<organism evidence="1 2">
    <name type="scientific">Opisthorchis viverrini</name>
    <name type="common">Southeast Asian liver fluke</name>
    <dbReference type="NCBI Taxonomy" id="6198"/>
    <lineage>
        <taxon>Eukaryota</taxon>
        <taxon>Metazoa</taxon>
        <taxon>Spiralia</taxon>
        <taxon>Lophotrochozoa</taxon>
        <taxon>Platyhelminthes</taxon>
        <taxon>Trematoda</taxon>
        <taxon>Digenea</taxon>
        <taxon>Opisthorchiida</taxon>
        <taxon>Opisthorchiata</taxon>
        <taxon>Opisthorchiidae</taxon>
        <taxon>Opisthorchis</taxon>
    </lineage>
</organism>
<dbReference type="EMBL" id="KL596687">
    <property type="protein sequence ID" value="KER28996.1"/>
    <property type="molecule type" value="Genomic_DNA"/>
</dbReference>